<gene>
    <name evidence="1" type="ORF">AA106556_0986</name>
</gene>
<proteinExistence type="predicted"/>
<dbReference type="EMBL" id="BAQB01000011">
    <property type="protein sequence ID" value="GBR46073.1"/>
    <property type="molecule type" value="Genomic_DNA"/>
</dbReference>
<organism evidence="1 2">
    <name type="scientific">Neokomagataea tanensis NBRC 106556</name>
    <dbReference type="NCBI Taxonomy" id="1223519"/>
    <lineage>
        <taxon>Bacteria</taxon>
        <taxon>Pseudomonadati</taxon>
        <taxon>Pseudomonadota</taxon>
        <taxon>Alphaproteobacteria</taxon>
        <taxon>Acetobacterales</taxon>
        <taxon>Acetobacteraceae</taxon>
        <taxon>Neokomagataea</taxon>
    </lineage>
</organism>
<comment type="caution">
    <text evidence="1">The sequence shown here is derived from an EMBL/GenBank/DDBJ whole genome shotgun (WGS) entry which is preliminary data.</text>
</comment>
<evidence type="ECO:0000313" key="2">
    <source>
        <dbReference type="Proteomes" id="UP001062443"/>
    </source>
</evidence>
<dbReference type="Proteomes" id="UP001062443">
    <property type="component" value="Unassembled WGS sequence"/>
</dbReference>
<sequence length="63" mass="6937">MLKTVSPMIQTGFAEVMAETVCRYALYGFAIDKEGEPYGTVWIEAISDPACDLMAVREIDAAF</sequence>
<evidence type="ECO:0000313" key="1">
    <source>
        <dbReference type="EMBL" id="GBR46073.1"/>
    </source>
</evidence>
<reference evidence="1" key="1">
    <citation type="submission" date="2013-04" db="EMBL/GenBank/DDBJ databases">
        <title>The genome sequencing project of 58 acetic acid bacteria.</title>
        <authorList>
            <person name="Okamoto-Kainuma A."/>
            <person name="Ishikawa M."/>
            <person name="Umino S."/>
            <person name="Koizumi Y."/>
            <person name="Shiwa Y."/>
            <person name="Yoshikawa H."/>
            <person name="Matsutani M."/>
            <person name="Matsushita K."/>
        </authorList>
    </citation>
    <scope>NUCLEOTIDE SEQUENCE</scope>
    <source>
        <strain evidence="1">NBRC 106556</strain>
    </source>
</reference>
<protein>
    <submittedName>
        <fullName evidence="1">Uncharacterized protein</fullName>
    </submittedName>
</protein>
<name>A0ABQ0QIK5_9PROT</name>
<accession>A0ABQ0QIK5</accession>
<keyword evidence="2" id="KW-1185">Reference proteome</keyword>